<dbReference type="EMBL" id="KQ414594">
    <property type="protein sequence ID" value="KOC70133.1"/>
    <property type="molecule type" value="Genomic_DNA"/>
</dbReference>
<dbReference type="AlphaFoldDB" id="A0A0L7RH17"/>
<organism evidence="1 2">
    <name type="scientific">Habropoda laboriosa</name>
    <dbReference type="NCBI Taxonomy" id="597456"/>
    <lineage>
        <taxon>Eukaryota</taxon>
        <taxon>Metazoa</taxon>
        <taxon>Ecdysozoa</taxon>
        <taxon>Arthropoda</taxon>
        <taxon>Hexapoda</taxon>
        <taxon>Insecta</taxon>
        <taxon>Pterygota</taxon>
        <taxon>Neoptera</taxon>
        <taxon>Endopterygota</taxon>
        <taxon>Hymenoptera</taxon>
        <taxon>Apocrita</taxon>
        <taxon>Aculeata</taxon>
        <taxon>Apoidea</taxon>
        <taxon>Anthophila</taxon>
        <taxon>Apidae</taxon>
        <taxon>Habropoda</taxon>
    </lineage>
</organism>
<dbReference type="PANTHER" id="PTHR47326">
    <property type="entry name" value="TRANSPOSABLE ELEMENT TC3 TRANSPOSASE-LIKE PROTEIN"/>
    <property type="match status" value="1"/>
</dbReference>
<proteinExistence type="predicted"/>
<dbReference type="GO" id="GO:0003676">
    <property type="term" value="F:nucleic acid binding"/>
    <property type="evidence" value="ECO:0007669"/>
    <property type="project" value="InterPro"/>
</dbReference>
<dbReference type="Gene3D" id="3.30.420.10">
    <property type="entry name" value="Ribonuclease H-like superfamily/Ribonuclease H"/>
    <property type="match status" value="1"/>
</dbReference>
<protein>
    <recommendedName>
        <fullName evidence="3">Transposable element Tc3 transposase</fullName>
    </recommendedName>
</protein>
<dbReference type="InterPro" id="IPR036397">
    <property type="entry name" value="RNaseH_sf"/>
</dbReference>
<evidence type="ECO:0000313" key="1">
    <source>
        <dbReference type="EMBL" id="KOC70133.1"/>
    </source>
</evidence>
<dbReference type="STRING" id="597456.A0A0L7RH17"/>
<dbReference type="Proteomes" id="UP000053825">
    <property type="component" value="Unassembled WGS sequence"/>
</dbReference>
<reference evidence="1 2" key="1">
    <citation type="submission" date="2015-07" db="EMBL/GenBank/DDBJ databases">
        <title>The genome of Habropoda laboriosa.</title>
        <authorList>
            <person name="Pan H."/>
            <person name="Kapheim K."/>
        </authorList>
    </citation>
    <scope>NUCLEOTIDE SEQUENCE [LARGE SCALE GENOMIC DNA]</scope>
    <source>
        <strain evidence="1">0110345459</strain>
    </source>
</reference>
<accession>A0A0L7RH17</accession>
<evidence type="ECO:0008006" key="3">
    <source>
        <dbReference type="Google" id="ProtNLM"/>
    </source>
</evidence>
<evidence type="ECO:0000313" key="2">
    <source>
        <dbReference type="Proteomes" id="UP000053825"/>
    </source>
</evidence>
<gene>
    <name evidence="1" type="ORF">WH47_08394</name>
</gene>
<sequence>MNVDDIWFQQDGATCHTSKETVALLKEMFNGRVISRGGDINWLPRSCDLTPLDFLLWGFLKSKVYANNPKTIDELKNNITAAINEIEFQLCENVMGQTYRARKKKPRRKLERYCLS</sequence>
<keyword evidence="2" id="KW-1185">Reference proteome</keyword>
<name>A0A0L7RH17_9HYME</name>
<dbReference type="PANTHER" id="PTHR47326:SF1">
    <property type="entry name" value="HTH PSQ-TYPE DOMAIN-CONTAINING PROTEIN"/>
    <property type="match status" value="1"/>
</dbReference>